<evidence type="ECO:0000259" key="1">
    <source>
        <dbReference type="Pfam" id="PF01882"/>
    </source>
</evidence>
<dbReference type="EMBL" id="JAAZON010000447">
    <property type="protein sequence ID" value="NMC63472.1"/>
    <property type="molecule type" value="Genomic_DNA"/>
</dbReference>
<sequence>MVQVLCNDRPFASQTDLNSVLNFLNEKFRKHLIIFVISDFISKPFLSSLKPLALRHDVILVALLDPTEMSLPAVGLVDFQDSESKDRLLIDTSSTKAKESMRKFQNRRMMGISSIAHQADCDFVVVKDNPIRSLVALMKARIGKLR</sequence>
<dbReference type="Pfam" id="PF01882">
    <property type="entry name" value="DUF58"/>
    <property type="match status" value="1"/>
</dbReference>
<gene>
    <name evidence="2" type="ORF">GYA55_09940</name>
</gene>
<dbReference type="PANTHER" id="PTHR33608:SF6">
    <property type="entry name" value="BLL2464 PROTEIN"/>
    <property type="match status" value="1"/>
</dbReference>
<dbReference type="PANTHER" id="PTHR33608">
    <property type="entry name" value="BLL2464 PROTEIN"/>
    <property type="match status" value="1"/>
</dbReference>
<protein>
    <recommendedName>
        <fullName evidence="1">DUF58 domain-containing protein</fullName>
    </recommendedName>
</protein>
<dbReference type="Proteomes" id="UP000524246">
    <property type="component" value="Unassembled WGS sequence"/>
</dbReference>
<dbReference type="InterPro" id="IPR002881">
    <property type="entry name" value="DUF58"/>
</dbReference>
<accession>A0A7X9FSN6</accession>
<reference evidence="2 3" key="1">
    <citation type="journal article" date="2020" name="Biotechnol. Biofuels">
        <title>New insights from the biogas microbiome by comprehensive genome-resolved metagenomics of nearly 1600 species originating from multiple anaerobic digesters.</title>
        <authorList>
            <person name="Campanaro S."/>
            <person name="Treu L."/>
            <person name="Rodriguez-R L.M."/>
            <person name="Kovalovszki A."/>
            <person name="Ziels R.M."/>
            <person name="Maus I."/>
            <person name="Zhu X."/>
            <person name="Kougias P.G."/>
            <person name="Basile A."/>
            <person name="Luo G."/>
            <person name="Schluter A."/>
            <person name="Konstantinidis K.T."/>
            <person name="Angelidaki I."/>
        </authorList>
    </citation>
    <scope>NUCLEOTIDE SEQUENCE [LARGE SCALE GENOMIC DNA]</scope>
    <source>
        <strain evidence="2">AS27yjCOA_65</strain>
    </source>
</reference>
<evidence type="ECO:0000313" key="3">
    <source>
        <dbReference type="Proteomes" id="UP000524246"/>
    </source>
</evidence>
<dbReference type="AlphaFoldDB" id="A0A7X9FSN6"/>
<comment type="caution">
    <text evidence="2">The sequence shown here is derived from an EMBL/GenBank/DDBJ whole genome shotgun (WGS) entry which is preliminary data.</text>
</comment>
<organism evidence="2 3">
    <name type="scientific">SAR324 cluster bacterium</name>
    <dbReference type="NCBI Taxonomy" id="2024889"/>
    <lineage>
        <taxon>Bacteria</taxon>
        <taxon>Deltaproteobacteria</taxon>
        <taxon>SAR324 cluster</taxon>
    </lineage>
</organism>
<feature type="domain" description="DUF58" evidence="1">
    <location>
        <begin position="1"/>
        <end position="103"/>
    </location>
</feature>
<name>A0A7X9FSN6_9DELT</name>
<evidence type="ECO:0000313" key="2">
    <source>
        <dbReference type="EMBL" id="NMC63472.1"/>
    </source>
</evidence>
<proteinExistence type="predicted"/>